<feature type="transmembrane region" description="Helical" evidence="10">
    <location>
        <begin position="798"/>
        <end position="817"/>
    </location>
</feature>
<keyword evidence="5 10" id="KW-1133">Transmembrane helix</keyword>
<feature type="domain" description="Heparinase II N-terminal" evidence="12">
    <location>
        <begin position="148"/>
        <end position="367"/>
    </location>
</feature>
<evidence type="ECO:0000256" key="6">
    <source>
        <dbReference type="ARBA" id="ARBA00023136"/>
    </source>
</evidence>
<dbReference type="InterPro" id="IPR008929">
    <property type="entry name" value="Chondroitin_lyas"/>
</dbReference>
<reference evidence="13" key="1">
    <citation type="journal article" date="2004" name="Nature">
        <title>Genome duplication in the teleost fish Tetraodon nigroviridis reveals the early vertebrate proto-karyotype.</title>
        <authorList>
            <person name="Jaillon O."/>
            <person name="Aury J.-M."/>
            <person name="Brunet F."/>
            <person name="Petit J.-L."/>
            <person name="Stange-Thomann N."/>
            <person name="Mauceli E."/>
            <person name="Bouneau L."/>
            <person name="Fischer C."/>
            <person name="Ozouf-Costaz C."/>
            <person name="Bernot A."/>
            <person name="Nicaud S."/>
            <person name="Jaffe D."/>
            <person name="Fisher S."/>
            <person name="Lutfalla G."/>
            <person name="Dossat C."/>
            <person name="Segurens B."/>
            <person name="Dasilva C."/>
            <person name="Salanoubat M."/>
            <person name="Levy M."/>
            <person name="Boudet N."/>
            <person name="Castellano S."/>
            <person name="Anthouard V."/>
            <person name="Jubin C."/>
            <person name="Castelli V."/>
            <person name="Katinka M."/>
            <person name="Vacherie B."/>
            <person name="Biemont C."/>
            <person name="Skalli Z."/>
            <person name="Cattolico L."/>
            <person name="Poulain J."/>
            <person name="De Berardinis V."/>
            <person name="Cruaud C."/>
            <person name="Duprat S."/>
            <person name="Brottier P."/>
            <person name="Coutanceau J.-P."/>
            <person name="Gouzy J."/>
            <person name="Parra G."/>
            <person name="Lardier G."/>
            <person name="Chapple C."/>
            <person name="McKernan K.J."/>
            <person name="McEwan P."/>
            <person name="Bosak S."/>
            <person name="Kellis M."/>
            <person name="Volff J.-N."/>
            <person name="Guigo R."/>
            <person name="Zody M.C."/>
            <person name="Mesirov J."/>
            <person name="Lindblad-Toh K."/>
            <person name="Birren B."/>
            <person name="Nusbaum C."/>
            <person name="Kahn D."/>
            <person name="Robinson-Rechavi M."/>
            <person name="Laudet V."/>
            <person name="Schachter V."/>
            <person name="Quetier F."/>
            <person name="Saurin W."/>
            <person name="Scarpelli C."/>
            <person name="Wincker P."/>
            <person name="Lander E.S."/>
            <person name="Weissenbach J."/>
            <person name="Roest Crollius H."/>
        </authorList>
    </citation>
    <scope>NUCLEOTIDE SEQUENCE [LARGE SCALE GENOMIC DNA]</scope>
</reference>
<protein>
    <submittedName>
        <fullName evidence="13">Chromosome 6 SCAF14768, whole genome shotgun sequence</fullName>
    </submittedName>
</protein>
<feature type="non-terminal residue" evidence="13">
    <location>
        <position position="1206"/>
    </location>
</feature>
<organism evidence="13">
    <name type="scientific">Tetraodon nigroviridis</name>
    <name type="common">Spotted green pufferfish</name>
    <name type="synonym">Chelonodon nigroviridis</name>
    <dbReference type="NCBI Taxonomy" id="99883"/>
    <lineage>
        <taxon>Eukaryota</taxon>
        <taxon>Metazoa</taxon>
        <taxon>Chordata</taxon>
        <taxon>Craniata</taxon>
        <taxon>Vertebrata</taxon>
        <taxon>Euteleostomi</taxon>
        <taxon>Actinopterygii</taxon>
        <taxon>Neopterygii</taxon>
        <taxon>Teleostei</taxon>
        <taxon>Neoteleostei</taxon>
        <taxon>Acanthomorphata</taxon>
        <taxon>Eupercaria</taxon>
        <taxon>Tetraodontiformes</taxon>
        <taxon>Tetradontoidea</taxon>
        <taxon>Tetraodontidae</taxon>
        <taxon>Tetraodon</taxon>
    </lineage>
</organism>
<feature type="region of interest" description="Disordered" evidence="9">
    <location>
        <begin position="944"/>
        <end position="971"/>
    </location>
</feature>
<feature type="chain" id="PRO_5039133324" evidence="11">
    <location>
        <begin position="22"/>
        <end position="1206"/>
    </location>
</feature>
<dbReference type="SUPFAM" id="SSF48230">
    <property type="entry name" value="Chondroitin AC/alginate lyase"/>
    <property type="match status" value="1"/>
</dbReference>
<proteinExistence type="inferred from homology"/>
<dbReference type="Pfam" id="PF16332">
    <property type="entry name" value="DUF4962"/>
    <property type="match status" value="1"/>
</dbReference>
<evidence type="ECO:0000256" key="1">
    <source>
        <dbReference type="ARBA" id="ARBA00004141"/>
    </source>
</evidence>
<evidence type="ECO:0000259" key="12">
    <source>
        <dbReference type="Pfam" id="PF16332"/>
    </source>
</evidence>
<dbReference type="InterPro" id="IPR052447">
    <property type="entry name" value="Dermatan-Sulfate_Isomerase"/>
</dbReference>
<dbReference type="Gene3D" id="2.70.98.70">
    <property type="match status" value="1"/>
</dbReference>
<evidence type="ECO:0000256" key="4">
    <source>
        <dbReference type="ARBA" id="ARBA00022729"/>
    </source>
</evidence>
<evidence type="ECO:0000256" key="5">
    <source>
        <dbReference type="ARBA" id="ARBA00022989"/>
    </source>
</evidence>
<dbReference type="PANTHER" id="PTHR15532">
    <property type="match status" value="1"/>
</dbReference>
<comment type="subcellular location">
    <subcellularLocation>
        <location evidence="1">Membrane</location>
        <topology evidence="1">Multi-pass membrane protein</topology>
    </subcellularLocation>
</comment>
<dbReference type="Gene3D" id="1.50.10.100">
    <property type="entry name" value="Chondroitin AC/alginate lyase"/>
    <property type="match status" value="1"/>
</dbReference>
<dbReference type="OrthoDB" id="5946629at2759"/>
<evidence type="ECO:0000256" key="7">
    <source>
        <dbReference type="ARBA" id="ARBA00023180"/>
    </source>
</evidence>
<dbReference type="AlphaFoldDB" id="Q4S1I2"/>
<name>Q4S1I2_TETNG</name>
<dbReference type="SUPFAM" id="SSF52540">
    <property type="entry name" value="P-loop containing nucleoside triphosphate hydrolases"/>
    <property type="match status" value="1"/>
</dbReference>
<keyword evidence="7" id="KW-0325">Glycoprotein</keyword>
<comment type="similarity">
    <text evidence="2">Belongs to the dermatan-sulfate isomerase family.</text>
</comment>
<evidence type="ECO:0000256" key="10">
    <source>
        <dbReference type="SAM" id="Phobius"/>
    </source>
</evidence>
<evidence type="ECO:0000313" key="13">
    <source>
        <dbReference type="EMBL" id="CAG05500.1"/>
    </source>
</evidence>
<dbReference type="GO" id="GO:0016020">
    <property type="term" value="C:membrane"/>
    <property type="evidence" value="ECO:0007669"/>
    <property type="project" value="UniProtKB-SubCell"/>
</dbReference>
<sequence length="1206" mass="135885">MVASWAVSCAFFLPLFAAGAAFSGVFNASDRDIFTDDLLQVKVPQDRAGRQRQLQSAASHPKLYFSPEDLVHLRQRSSTTHSHIFKVVRVAVLTMLSNVPFYMPPAKHEDFTSKWNEIYGNNLPPLALYCLLCPEDSAALQFLLRFMDRMAEYPDWKVTSAPNDEVPMAHSLTGFATAYDFVYSYLDEQRRNLYLKKIRSETEELYELSKHRGWGKQYLQNHQTTNILAVLTGAIVVGSPDDPESMMWKQVAVNYMEKTMFLLNHVVDGSLDEGVAYGSYTAKSITQYVFLAQRHFDIDNLQNNWLRGHFWFYYATLLPGFQRSVGIADSNYNWFYGPESQLVFLDSFVMRNGTGNWLAQQIRKHRPKDGPMGQSSAQRWATLHTEYIWYNHHLTPQPPQDFGKARMHIFSNWGVVTYGAGLPSGQGNTFLSFKSGKLGGRAVYDMVHDKPYSWLEGWNSFNPGHEHPDQNSFTFAPNGQVFVSEALYGPKYSYLNNVLVFSPSPTSQCNSPWEGQLGECAKWLRWTDDGVGDARGEVVAASLHGDTMFVSGEAALAYSPAMRLKSVFRALVLLNSQMLLVLDHVEKSGDSPLTSLSAFFHNLDIDFKYVPFKFADRYNGAMMDVWDAHYKMFWFDSQGQSPNTRIQEAEQAAEFKKRWTQYVNVTFGMTGATSRVAYVLHGPYVKVSNARFVDSSKNGVRISLTINNTEKIVSIATNYKDIGARLSYLGFGGHCKVEDAYQVTRFGLGTQNIPKQISRDNQLFDLSFTVNVVAGVVLCVAIGFLTMQRKFYVCFSRLMRYVLLTVLVLWIAELLFVSNSCDRLLCGVNWNGARSEANQQLRSTSSSGSLCPPSSSPASQGLGQRYSSICLTTAQTSFTSEFPPSTSTSPKPSLSSTLWLMHASGPGRTTAQGRFKIIQGWLHSLVHNIKLHLQNIQLAEGSRVKQAQRGGALRDRRKRSRRREAASEPKGKFRVALDKDAEYIREMRHHVAEYPNARVVLSMRSGSWALKLPFIQEAVGLSLRTIYLVRDPRAWIYLMVYNSKPSLYALKNIPQHLSLIFKEGALSEGCPAVAPEFKTIQRLVSASTTNPVLILAHLWLAHTAAVLRLSEGLPEEAYLRVRFEDVVNYPQETAEGIHAFLGVPVSPAALNQLTFTTSTNLYNLLYEGEISPANINAWRQKMPRKDIRLVEDVCGGVMKRLGYARF</sequence>
<gene>
    <name evidence="13" type="ORF">GSTENG00025548001</name>
</gene>
<keyword evidence="6 10" id="KW-0472">Membrane</keyword>
<keyword evidence="8" id="KW-0413">Isomerase</keyword>
<dbReference type="Gene3D" id="3.40.50.300">
    <property type="entry name" value="P-loop containing nucleotide triphosphate hydrolases"/>
    <property type="match status" value="1"/>
</dbReference>
<reference evidence="13" key="2">
    <citation type="submission" date="2004-02" db="EMBL/GenBank/DDBJ databases">
        <authorList>
            <consortium name="Genoscope"/>
            <consortium name="Whitehead Institute Centre for Genome Research"/>
        </authorList>
    </citation>
    <scope>NUCLEOTIDE SEQUENCE</scope>
</reference>
<dbReference type="HOGENOM" id="CLU_017411_0_0_1"/>
<evidence type="ECO:0000256" key="2">
    <source>
        <dbReference type="ARBA" id="ARBA00006556"/>
    </source>
</evidence>
<accession>Q4S1I2</accession>
<evidence type="ECO:0000256" key="11">
    <source>
        <dbReference type="SAM" id="SignalP"/>
    </source>
</evidence>
<evidence type="ECO:0000256" key="3">
    <source>
        <dbReference type="ARBA" id="ARBA00022692"/>
    </source>
</evidence>
<feature type="transmembrane region" description="Helical" evidence="10">
    <location>
        <begin position="766"/>
        <end position="786"/>
    </location>
</feature>
<dbReference type="InterPro" id="IPR027417">
    <property type="entry name" value="P-loop_NTPase"/>
</dbReference>
<feature type="signal peptide" evidence="11">
    <location>
        <begin position="1"/>
        <end position="21"/>
    </location>
</feature>
<dbReference type="GO" id="GO:0047757">
    <property type="term" value="F:chondroitin-glucuronate 5-epimerase activity"/>
    <property type="evidence" value="ECO:0007669"/>
    <property type="project" value="TreeGrafter"/>
</dbReference>
<evidence type="ECO:0000256" key="8">
    <source>
        <dbReference type="ARBA" id="ARBA00023235"/>
    </source>
</evidence>
<evidence type="ECO:0000256" key="9">
    <source>
        <dbReference type="SAM" id="MobiDB-lite"/>
    </source>
</evidence>
<dbReference type="EMBL" id="CAAE01014768">
    <property type="protein sequence ID" value="CAG05500.1"/>
    <property type="molecule type" value="Genomic_DNA"/>
</dbReference>
<dbReference type="InterPro" id="IPR032518">
    <property type="entry name" value="HepII_N"/>
</dbReference>
<dbReference type="KEGG" id="tng:GSTEN00025548G001"/>
<dbReference type="PANTHER" id="PTHR15532:SF2">
    <property type="entry name" value="DERMATAN-SULFATE EPIMERASE-LIKE PROTEIN"/>
    <property type="match status" value="1"/>
</dbReference>
<keyword evidence="4 11" id="KW-0732">Signal</keyword>
<keyword evidence="3 10" id="KW-0812">Transmembrane</keyword>